<keyword evidence="3" id="KW-1185">Reference proteome</keyword>
<dbReference type="OrthoDB" id="3352119at2"/>
<feature type="transmembrane region" description="Helical" evidence="1">
    <location>
        <begin position="12"/>
        <end position="37"/>
    </location>
</feature>
<keyword evidence="1" id="KW-1133">Transmembrane helix</keyword>
<proteinExistence type="predicted"/>
<evidence type="ECO:0000313" key="3">
    <source>
        <dbReference type="Proteomes" id="UP000198215"/>
    </source>
</evidence>
<feature type="transmembrane region" description="Helical" evidence="1">
    <location>
        <begin position="240"/>
        <end position="259"/>
    </location>
</feature>
<dbReference type="Proteomes" id="UP000198215">
    <property type="component" value="Chromosome I"/>
</dbReference>
<feature type="transmembrane region" description="Helical" evidence="1">
    <location>
        <begin position="212"/>
        <end position="233"/>
    </location>
</feature>
<dbReference type="AlphaFoldDB" id="A0A1C5JFC8"/>
<feature type="transmembrane region" description="Helical" evidence="1">
    <location>
        <begin position="121"/>
        <end position="154"/>
    </location>
</feature>
<feature type="transmembrane region" description="Helical" evidence="1">
    <location>
        <begin position="166"/>
        <end position="192"/>
    </location>
</feature>
<evidence type="ECO:0000313" key="2">
    <source>
        <dbReference type="EMBL" id="SCG68929.1"/>
    </source>
</evidence>
<name>A0A1C5JFC8_9ACTN</name>
<dbReference type="RefSeq" id="WP_088977759.1">
    <property type="nucleotide sequence ID" value="NZ_LT607753.1"/>
</dbReference>
<reference evidence="3" key="1">
    <citation type="submission" date="2016-06" db="EMBL/GenBank/DDBJ databases">
        <authorList>
            <person name="Varghese N."/>
            <person name="Submissions Spin"/>
        </authorList>
    </citation>
    <scope>NUCLEOTIDE SEQUENCE [LARGE SCALE GENOMIC DNA]</scope>
    <source>
        <strain evidence="3">DSM 45161</strain>
    </source>
</reference>
<dbReference type="EMBL" id="LT607753">
    <property type="protein sequence ID" value="SCG68929.1"/>
    <property type="molecule type" value="Genomic_DNA"/>
</dbReference>
<dbReference type="GO" id="GO:0005886">
    <property type="term" value="C:plasma membrane"/>
    <property type="evidence" value="ECO:0007669"/>
    <property type="project" value="UniProtKB-SubCell"/>
</dbReference>
<protein>
    <submittedName>
        <fullName evidence="2">ABC-2 family transporter protein</fullName>
    </submittedName>
</protein>
<keyword evidence="1" id="KW-0812">Transmembrane</keyword>
<keyword evidence="1" id="KW-0472">Membrane</keyword>
<evidence type="ECO:0000256" key="1">
    <source>
        <dbReference type="SAM" id="Phobius"/>
    </source>
</evidence>
<gene>
    <name evidence="2" type="ORF">GA0070614_4464</name>
</gene>
<feature type="transmembrane region" description="Helical" evidence="1">
    <location>
        <begin position="310"/>
        <end position="332"/>
    </location>
</feature>
<dbReference type="GO" id="GO:0140359">
    <property type="term" value="F:ABC-type transporter activity"/>
    <property type="evidence" value="ECO:0007669"/>
    <property type="project" value="InterPro"/>
</dbReference>
<accession>A0A1C5JFC8</accession>
<organism evidence="2 3">
    <name type="scientific">Micromonospora coxensis</name>
    <dbReference type="NCBI Taxonomy" id="356852"/>
    <lineage>
        <taxon>Bacteria</taxon>
        <taxon>Bacillati</taxon>
        <taxon>Actinomycetota</taxon>
        <taxon>Actinomycetes</taxon>
        <taxon>Micromonosporales</taxon>
        <taxon>Micromonosporaceae</taxon>
        <taxon>Micromonospora</taxon>
    </lineage>
</organism>
<sequence>MKLVRAEVERLLARRFVQLMVVLLGFAFVVTTVTTVLGSHQPSASEVAEARAQVSEAIRGLEVEYQRCLRIKAGEVPLDQAGYVPADCSELDPALQERLPVVADYLPGVFVFGQQAEPLLYFLIAFLLLFGFLVGASYIGADITSGGVVNLLLWRPRRLTVLGTKLGALIGVVAALSVAATVVYLGTFWMIGQTAGLPGRMDGPFWQNLGAIWGRGVALVLLASALGFGIATLGRHTSAALGAVAAYGVVWELGARVVFEILDVARVDQLMLSTYVGAWLTGRVELYDDMVCGDGPGGLGLCTGSYTITWAPALAILLTLVGAVTVSAFAVFRRRDLI</sequence>